<evidence type="ECO:0000256" key="6">
    <source>
        <dbReference type="ARBA" id="ARBA00023180"/>
    </source>
</evidence>
<dbReference type="PANTHER" id="PTHR15151">
    <property type="entry name" value="PROTEIN EIGER"/>
    <property type="match status" value="1"/>
</dbReference>
<feature type="region of interest" description="Disordered" evidence="7">
    <location>
        <begin position="67"/>
        <end position="141"/>
    </location>
</feature>
<keyword evidence="8" id="KW-1133">Transmembrane helix</keyword>
<keyword evidence="5" id="KW-1015">Disulfide bond</keyword>
<name>A0A803SV00_ANOCA</name>
<evidence type="ECO:0000256" key="8">
    <source>
        <dbReference type="SAM" id="Phobius"/>
    </source>
</evidence>
<feature type="domain" description="THD" evidence="9">
    <location>
        <begin position="236"/>
        <end position="377"/>
    </location>
</feature>
<dbReference type="GO" id="GO:0005125">
    <property type="term" value="F:cytokine activity"/>
    <property type="evidence" value="ECO:0000318"/>
    <property type="project" value="GO_Central"/>
</dbReference>
<evidence type="ECO:0000313" key="10">
    <source>
        <dbReference type="Ensembl" id="ENSACAP00000026790.1"/>
    </source>
</evidence>
<dbReference type="GO" id="GO:0005164">
    <property type="term" value="F:tumor necrosis factor receptor binding"/>
    <property type="evidence" value="ECO:0007669"/>
    <property type="project" value="InterPro"/>
</dbReference>
<evidence type="ECO:0000256" key="1">
    <source>
        <dbReference type="ARBA" id="ARBA00004613"/>
    </source>
</evidence>
<comment type="similarity">
    <text evidence="2">Belongs to the tumor necrosis factor family.</text>
</comment>
<evidence type="ECO:0000256" key="5">
    <source>
        <dbReference type="ARBA" id="ARBA00023157"/>
    </source>
</evidence>
<dbReference type="AlphaFoldDB" id="A0A803SV00"/>
<sequence>MPDEQSFGSGIGEPLSRLGRLCTRRAEVCPCLMSAVKSRALAGKGRVRLEVEALLWVGPASPPGVSCLSSSSSSSAASGKGPTSSSPARPRSLSFSLIPPPPAPPPLPPPPPPPRLAASASSGPGSFLSARPGAMGRQRRSRDPPARLVLLALALASGSALLLASLSLLLAAWPRSGARLLQHQDPAAPVPQVAVSTGWNSQGKFLHHLAQQGALRQRRQAGKGKRSRPRRPSAVSAAHYEVQSTEGRAGIQADANGTIHGWAEAKLNTTSPLRYDRGRREFTVVKRGLYYLYCQVHFNEGKTIYMKLDVMLDGELALRCLEQFPPTSSGPQEPELKVCQVSGLVLLTPGESIRLRTIPKVRLKAERYLTYFGLFQVH</sequence>
<feature type="transmembrane region" description="Helical" evidence="8">
    <location>
        <begin position="148"/>
        <end position="173"/>
    </location>
</feature>
<dbReference type="PROSITE" id="PS50049">
    <property type="entry name" value="THD_2"/>
    <property type="match status" value="1"/>
</dbReference>
<dbReference type="GO" id="GO:0097191">
    <property type="term" value="P:extrinsic apoptotic signaling pathway"/>
    <property type="evidence" value="ECO:0000318"/>
    <property type="project" value="GO_Central"/>
</dbReference>
<dbReference type="InterPro" id="IPR008983">
    <property type="entry name" value="Tumour_necrosis_fac-like_dom"/>
</dbReference>
<evidence type="ECO:0000313" key="11">
    <source>
        <dbReference type="Proteomes" id="UP000001646"/>
    </source>
</evidence>
<keyword evidence="4" id="KW-0964">Secreted</keyword>
<feature type="region of interest" description="Disordered" evidence="7">
    <location>
        <begin position="212"/>
        <end position="239"/>
    </location>
</feature>
<accession>A0A803SV00</accession>
<dbReference type="InterPro" id="IPR051748">
    <property type="entry name" value="TNF_Ligand_Superfamily"/>
</dbReference>
<organism evidence="10 11">
    <name type="scientific">Anolis carolinensis</name>
    <name type="common">Green anole</name>
    <name type="synonym">American chameleon</name>
    <dbReference type="NCBI Taxonomy" id="28377"/>
    <lineage>
        <taxon>Eukaryota</taxon>
        <taxon>Metazoa</taxon>
        <taxon>Chordata</taxon>
        <taxon>Craniata</taxon>
        <taxon>Vertebrata</taxon>
        <taxon>Euteleostomi</taxon>
        <taxon>Lepidosauria</taxon>
        <taxon>Squamata</taxon>
        <taxon>Bifurcata</taxon>
        <taxon>Unidentata</taxon>
        <taxon>Episquamata</taxon>
        <taxon>Toxicofera</taxon>
        <taxon>Iguania</taxon>
        <taxon>Dactyloidae</taxon>
        <taxon>Anolis</taxon>
    </lineage>
</organism>
<reference evidence="10" key="1">
    <citation type="submission" date="2009-12" db="EMBL/GenBank/DDBJ databases">
        <title>The Genome Sequence of Anolis carolinensis (Green Anole Lizard).</title>
        <authorList>
            <consortium name="The Genome Sequencing Platform"/>
            <person name="Di Palma F."/>
            <person name="Alfoldi J."/>
            <person name="Heiman D."/>
            <person name="Young S."/>
            <person name="Grabherr M."/>
            <person name="Johnson J."/>
            <person name="Lander E.S."/>
            <person name="Lindblad-Toh K."/>
        </authorList>
    </citation>
    <scope>NUCLEOTIDE SEQUENCE [LARGE SCALE GENOMIC DNA]</scope>
    <source>
        <strain evidence="10">JBL SC #1</strain>
    </source>
</reference>
<evidence type="ECO:0000256" key="7">
    <source>
        <dbReference type="SAM" id="MobiDB-lite"/>
    </source>
</evidence>
<dbReference type="SUPFAM" id="SSF49842">
    <property type="entry name" value="TNF-like"/>
    <property type="match status" value="1"/>
</dbReference>
<keyword evidence="11" id="KW-1185">Reference proteome</keyword>
<protein>
    <submittedName>
        <fullName evidence="10">TNF superfamily member 12</fullName>
    </submittedName>
</protein>
<feature type="compositionally biased region" description="Pro residues" evidence="7">
    <location>
        <begin position="98"/>
        <end position="115"/>
    </location>
</feature>
<dbReference type="PANTHER" id="PTHR15151:SF20">
    <property type="entry name" value="TUMOR NECROSIS FACTOR LIGAND SUPERFAMILY MEMBER 12"/>
    <property type="match status" value="1"/>
</dbReference>
<dbReference type="InParanoid" id="A0A803SV00"/>
<keyword evidence="8" id="KW-0472">Membrane</keyword>
<dbReference type="GO" id="GO:0005615">
    <property type="term" value="C:extracellular space"/>
    <property type="evidence" value="ECO:0000318"/>
    <property type="project" value="GO_Central"/>
</dbReference>
<evidence type="ECO:0000256" key="3">
    <source>
        <dbReference type="ARBA" id="ARBA00022514"/>
    </source>
</evidence>
<dbReference type="Gene3D" id="2.60.120.40">
    <property type="match status" value="1"/>
</dbReference>
<dbReference type="InterPro" id="IPR006052">
    <property type="entry name" value="TNF_dom"/>
</dbReference>
<gene>
    <name evidence="10" type="primary">TNFSF12</name>
</gene>
<comment type="subcellular location">
    <subcellularLocation>
        <location evidence="1">Secreted</location>
    </subcellularLocation>
</comment>
<dbReference type="Ensembl" id="ENSACAT00000041783.1">
    <property type="protein sequence ID" value="ENSACAP00000026790.1"/>
    <property type="gene ID" value="ENSACAG00000036546.1"/>
</dbReference>
<feature type="compositionally biased region" description="Low complexity" evidence="7">
    <location>
        <begin position="67"/>
        <end position="97"/>
    </location>
</feature>
<keyword evidence="3" id="KW-0202">Cytokine</keyword>
<reference evidence="10" key="2">
    <citation type="submission" date="2025-08" db="UniProtKB">
        <authorList>
            <consortium name="Ensembl"/>
        </authorList>
    </citation>
    <scope>IDENTIFICATION</scope>
</reference>
<keyword evidence="6" id="KW-0325">Glycoprotein</keyword>
<reference evidence="10" key="3">
    <citation type="submission" date="2025-09" db="UniProtKB">
        <authorList>
            <consortium name="Ensembl"/>
        </authorList>
    </citation>
    <scope>IDENTIFICATION</scope>
</reference>
<evidence type="ECO:0000256" key="2">
    <source>
        <dbReference type="ARBA" id="ARBA00008670"/>
    </source>
</evidence>
<feature type="compositionally biased region" description="Basic residues" evidence="7">
    <location>
        <begin position="216"/>
        <end position="231"/>
    </location>
</feature>
<proteinExistence type="inferred from homology"/>
<dbReference type="SMART" id="SM00207">
    <property type="entry name" value="TNF"/>
    <property type="match status" value="1"/>
</dbReference>
<dbReference type="Proteomes" id="UP000001646">
    <property type="component" value="Unplaced"/>
</dbReference>
<evidence type="ECO:0000256" key="4">
    <source>
        <dbReference type="ARBA" id="ARBA00022525"/>
    </source>
</evidence>
<dbReference type="Pfam" id="PF00229">
    <property type="entry name" value="TNF"/>
    <property type="match status" value="1"/>
</dbReference>
<dbReference type="GeneTree" id="ENSGT00940000163167"/>
<feature type="compositionally biased region" description="Low complexity" evidence="7">
    <location>
        <begin position="116"/>
        <end position="130"/>
    </location>
</feature>
<dbReference type="GO" id="GO:0006955">
    <property type="term" value="P:immune response"/>
    <property type="evidence" value="ECO:0000318"/>
    <property type="project" value="GO_Central"/>
</dbReference>
<keyword evidence="8" id="KW-0812">Transmembrane</keyword>
<dbReference type="GO" id="GO:0016020">
    <property type="term" value="C:membrane"/>
    <property type="evidence" value="ECO:0007669"/>
    <property type="project" value="InterPro"/>
</dbReference>
<evidence type="ECO:0000259" key="9">
    <source>
        <dbReference type="PROSITE" id="PS50049"/>
    </source>
</evidence>